<evidence type="ECO:0000256" key="6">
    <source>
        <dbReference type="ARBA" id="ARBA00022832"/>
    </source>
</evidence>
<evidence type="ECO:0000256" key="11">
    <source>
        <dbReference type="PIRSR" id="PIRSR000168-1"/>
    </source>
</evidence>
<sequence length="682" mass="74947">MGPEPEENAQIRLMRKARGRTSFPVEDLTTFIYGSPETVQKRRAAWHRVELALDSTDTTKLPPQYAKTSREDLYLDGLRMGKAAWDDQLQHDHAFFEWLTPRYTACNASPFGLTAIFFARTIELMGSPEQKSKWLPLIQSGHINGAYAQTELGHGSFVRGLETTATFDPASDSFVVNSPTLTSTKFWPGALGFSATHAVLMAKLITRDKDHGVHPFIVPLRDPETGKPMEGIELGDVGPKPSYNQTDNGYARFDNVSIPRSNMLMGHATVSSDGSYQKRPDVHVKAAYGSMLRTRAKMIWICAVQLAAAVAIAVRYSTVRQQGTLPYAEADGTETAIIHYRSQNSRLLTHLSRAYAILFASRRANDIYQDFESRQATRDFSTMTETHAVLSGIKAWATTLAADGAEDARKSCGAAGYLAISGLPELVQSATALCTLEGENYVLWQQAARELVKWAPKLSSNNLPSALRYLAGKYTPGQKCTATIPTAFLLPETQLEIFKHRSRRLISKSHRLFSASVSSGDSPSQAWNNNVTLLISAARAHVEYLVLQAFIASVSSMTTSPLKTTMTNLCSLFALTTIITGEAHCTFSEDGYLSETQLDAVRAQVNALLDTLVPDAVGLTDAWDFTDAGLASAIGMRDGDVYARVMAWTRQLPVNSSDQQVVVGRGWDEFIRPALNRGGRKL</sequence>
<dbReference type="FunFam" id="1.20.140.10:FF:000013">
    <property type="entry name" value="Acyl-coenzyme A oxidase"/>
    <property type="match status" value="1"/>
</dbReference>
<dbReference type="InterPro" id="IPR012258">
    <property type="entry name" value="Acyl-CoA_oxidase"/>
</dbReference>
<evidence type="ECO:0000256" key="5">
    <source>
        <dbReference type="ARBA" id="ARBA00022827"/>
    </source>
</evidence>
<keyword evidence="9" id="KW-0576">Peroxisome</keyword>
<feature type="domain" description="Acyl-coenzyme A oxidase N-terminal" evidence="14">
    <location>
        <begin position="25"/>
        <end position="143"/>
    </location>
</feature>
<name>A0AAJ0BCI3_9PEZI</name>
<keyword evidence="5 10" id="KW-0274">FAD</keyword>
<comment type="cofactor">
    <cofactor evidence="1">
        <name>FAD</name>
        <dbReference type="ChEBI" id="CHEBI:57692"/>
    </cofactor>
</comment>
<dbReference type="InterPro" id="IPR037069">
    <property type="entry name" value="AcylCoA_DH/ox_N_sf"/>
</dbReference>
<evidence type="ECO:0000259" key="14">
    <source>
        <dbReference type="Pfam" id="PF14749"/>
    </source>
</evidence>
<evidence type="ECO:0000256" key="4">
    <source>
        <dbReference type="ARBA" id="ARBA00022630"/>
    </source>
</evidence>
<dbReference type="Pfam" id="PF01756">
    <property type="entry name" value="ACOX"/>
    <property type="match status" value="1"/>
</dbReference>
<dbReference type="PANTHER" id="PTHR10909:SF250">
    <property type="entry name" value="PEROXISOMAL ACYL-COENZYME A OXIDASE 1"/>
    <property type="match status" value="1"/>
</dbReference>
<evidence type="ECO:0000259" key="13">
    <source>
        <dbReference type="Pfam" id="PF01756"/>
    </source>
</evidence>
<feature type="binding site" evidence="12">
    <location>
        <position position="189"/>
    </location>
    <ligand>
        <name>FAD</name>
        <dbReference type="ChEBI" id="CHEBI:57692"/>
    </ligand>
</feature>
<dbReference type="Pfam" id="PF22924">
    <property type="entry name" value="ACOX_C_alpha1"/>
    <property type="match status" value="1"/>
</dbReference>
<dbReference type="GO" id="GO:0003997">
    <property type="term" value="F:acyl-CoA oxidase activity"/>
    <property type="evidence" value="ECO:0007669"/>
    <property type="project" value="InterPro"/>
</dbReference>
<keyword evidence="6" id="KW-0276">Fatty acid metabolism</keyword>
<comment type="similarity">
    <text evidence="3 10">Belongs to the acyl-CoA oxidase family.</text>
</comment>
<dbReference type="InterPro" id="IPR029320">
    <property type="entry name" value="Acyl-CoA_ox_N"/>
</dbReference>
<comment type="caution">
    <text evidence="16">The sequence shown here is derived from an EMBL/GenBank/DDBJ whole genome shotgun (WGS) entry which is preliminary data.</text>
</comment>
<dbReference type="InterPro" id="IPR036250">
    <property type="entry name" value="AcylCo_DH-like_C"/>
</dbReference>
<dbReference type="PANTHER" id="PTHR10909">
    <property type="entry name" value="ELECTRON TRANSPORT OXIDOREDUCTASE"/>
    <property type="match status" value="1"/>
</dbReference>
<dbReference type="InterPro" id="IPR055060">
    <property type="entry name" value="ACOX_C_alpha1"/>
</dbReference>
<dbReference type="GO" id="GO:0033540">
    <property type="term" value="P:fatty acid beta-oxidation using acyl-CoA oxidase"/>
    <property type="evidence" value="ECO:0007669"/>
    <property type="project" value="TreeGrafter"/>
</dbReference>
<evidence type="ECO:0000256" key="10">
    <source>
        <dbReference type="PIRNR" id="PIRNR000168"/>
    </source>
</evidence>
<dbReference type="InterPro" id="IPR002655">
    <property type="entry name" value="Acyl-CoA_oxidase_C"/>
</dbReference>
<evidence type="ECO:0000313" key="16">
    <source>
        <dbReference type="EMBL" id="KAK1755522.1"/>
    </source>
</evidence>
<evidence type="ECO:0000256" key="2">
    <source>
        <dbReference type="ARBA" id="ARBA00004275"/>
    </source>
</evidence>
<dbReference type="EMBL" id="MU839833">
    <property type="protein sequence ID" value="KAK1755522.1"/>
    <property type="molecule type" value="Genomic_DNA"/>
</dbReference>
<dbReference type="Pfam" id="PF14749">
    <property type="entry name" value="Acyl-CoA_ox_N"/>
    <property type="match status" value="1"/>
</dbReference>
<comment type="subcellular location">
    <subcellularLocation>
        <location evidence="2">Peroxisome</location>
    </subcellularLocation>
</comment>
<dbReference type="InterPro" id="IPR046373">
    <property type="entry name" value="Acyl-CoA_Oxase/DH_mid-dom_sf"/>
</dbReference>
<dbReference type="SUPFAM" id="SSF47203">
    <property type="entry name" value="Acyl-CoA dehydrogenase C-terminal domain-like"/>
    <property type="match status" value="2"/>
</dbReference>
<feature type="domain" description="Acyl-CoA oxidase C-alpha1" evidence="15">
    <location>
        <begin position="288"/>
        <end position="452"/>
    </location>
</feature>
<dbReference type="PIRSF" id="PIRSF000168">
    <property type="entry name" value="Acyl-CoA_oxidase"/>
    <property type="match status" value="1"/>
</dbReference>
<feature type="domain" description="Acyl-CoA oxidase C-terminal" evidence="13">
    <location>
        <begin position="491"/>
        <end position="675"/>
    </location>
</feature>
<gene>
    <name evidence="16" type="ORF">QBC47DRAFT_445664</name>
</gene>
<dbReference type="GO" id="GO:0071949">
    <property type="term" value="F:FAD binding"/>
    <property type="evidence" value="ECO:0007669"/>
    <property type="project" value="InterPro"/>
</dbReference>
<dbReference type="Gene3D" id="2.40.110.10">
    <property type="entry name" value="Butyryl-CoA Dehydrogenase, subunit A, domain 2"/>
    <property type="match status" value="1"/>
</dbReference>
<dbReference type="GO" id="GO:0005504">
    <property type="term" value="F:fatty acid binding"/>
    <property type="evidence" value="ECO:0007669"/>
    <property type="project" value="TreeGrafter"/>
</dbReference>
<evidence type="ECO:0000256" key="8">
    <source>
        <dbReference type="ARBA" id="ARBA00023098"/>
    </source>
</evidence>
<dbReference type="FunFam" id="1.20.140.10:FF:000010">
    <property type="entry name" value="Acyl-coenzyme A oxidase"/>
    <property type="match status" value="1"/>
</dbReference>
<proteinExistence type="inferred from homology"/>
<accession>A0AAJ0BCI3</accession>
<dbReference type="AlphaFoldDB" id="A0AAJ0BCI3"/>
<evidence type="ECO:0000256" key="7">
    <source>
        <dbReference type="ARBA" id="ARBA00023002"/>
    </source>
</evidence>
<evidence type="ECO:0000313" key="17">
    <source>
        <dbReference type="Proteomes" id="UP001239445"/>
    </source>
</evidence>
<evidence type="ECO:0000256" key="1">
    <source>
        <dbReference type="ARBA" id="ARBA00001974"/>
    </source>
</evidence>
<dbReference type="FunFam" id="2.40.110.10:FF:000003">
    <property type="entry name" value="Acyl-coenzyme A oxidase"/>
    <property type="match status" value="1"/>
</dbReference>
<dbReference type="GO" id="GO:0005777">
    <property type="term" value="C:peroxisome"/>
    <property type="evidence" value="ECO:0007669"/>
    <property type="project" value="UniProtKB-SubCell"/>
</dbReference>
<keyword evidence="7" id="KW-0560">Oxidoreductase</keyword>
<evidence type="ECO:0000259" key="15">
    <source>
        <dbReference type="Pfam" id="PF22924"/>
    </source>
</evidence>
<dbReference type="Proteomes" id="UP001239445">
    <property type="component" value="Unassembled WGS sequence"/>
</dbReference>
<keyword evidence="4 10" id="KW-0285">Flavoprotein</keyword>
<evidence type="ECO:0000256" key="3">
    <source>
        <dbReference type="ARBA" id="ARBA00006288"/>
    </source>
</evidence>
<organism evidence="16 17">
    <name type="scientific">Echria macrotheca</name>
    <dbReference type="NCBI Taxonomy" id="438768"/>
    <lineage>
        <taxon>Eukaryota</taxon>
        <taxon>Fungi</taxon>
        <taxon>Dikarya</taxon>
        <taxon>Ascomycota</taxon>
        <taxon>Pezizomycotina</taxon>
        <taxon>Sordariomycetes</taxon>
        <taxon>Sordariomycetidae</taxon>
        <taxon>Sordariales</taxon>
        <taxon>Schizotheciaceae</taxon>
        <taxon>Echria</taxon>
    </lineage>
</organism>
<dbReference type="Gene3D" id="1.10.540.10">
    <property type="entry name" value="Acyl-CoA dehydrogenase/oxidase, N-terminal domain"/>
    <property type="match status" value="1"/>
</dbReference>
<dbReference type="InterPro" id="IPR009100">
    <property type="entry name" value="AcylCoA_DH/oxidase_NM_dom_sf"/>
</dbReference>
<keyword evidence="8" id="KW-0443">Lipid metabolism</keyword>
<dbReference type="Gene3D" id="1.20.140.10">
    <property type="entry name" value="Butyryl-CoA Dehydrogenase, subunit A, domain 3"/>
    <property type="match status" value="2"/>
</dbReference>
<dbReference type="SUPFAM" id="SSF56645">
    <property type="entry name" value="Acyl-CoA dehydrogenase NM domain-like"/>
    <property type="match status" value="1"/>
</dbReference>
<dbReference type="GO" id="GO:0055088">
    <property type="term" value="P:lipid homeostasis"/>
    <property type="evidence" value="ECO:0007669"/>
    <property type="project" value="TreeGrafter"/>
</dbReference>
<evidence type="ECO:0000256" key="12">
    <source>
        <dbReference type="PIRSR" id="PIRSR000168-2"/>
    </source>
</evidence>
<reference evidence="16" key="1">
    <citation type="submission" date="2023-06" db="EMBL/GenBank/DDBJ databases">
        <title>Genome-scale phylogeny and comparative genomics of the fungal order Sordariales.</title>
        <authorList>
            <consortium name="Lawrence Berkeley National Laboratory"/>
            <person name="Hensen N."/>
            <person name="Bonometti L."/>
            <person name="Westerberg I."/>
            <person name="Brannstrom I.O."/>
            <person name="Guillou S."/>
            <person name="Cros-Aarteil S."/>
            <person name="Calhoun S."/>
            <person name="Haridas S."/>
            <person name="Kuo A."/>
            <person name="Mondo S."/>
            <person name="Pangilinan J."/>
            <person name="Riley R."/>
            <person name="Labutti K."/>
            <person name="Andreopoulos B."/>
            <person name="Lipzen A."/>
            <person name="Chen C."/>
            <person name="Yanf M."/>
            <person name="Daum C."/>
            <person name="Ng V."/>
            <person name="Clum A."/>
            <person name="Steindorff A."/>
            <person name="Ohm R."/>
            <person name="Martin F."/>
            <person name="Silar P."/>
            <person name="Natvig D."/>
            <person name="Lalanne C."/>
            <person name="Gautier V."/>
            <person name="Ament-Velasquez S.L."/>
            <person name="Kruys A."/>
            <person name="Hutchinson M.I."/>
            <person name="Powell A.J."/>
            <person name="Barry K."/>
            <person name="Miller A.N."/>
            <person name="Grigoriev I.V."/>
            <person name="Debuchy R."/>
            <person name="Gladieux P."/>
            <person name="Thoren M.H."/>
            <person name="Johannesson H."/>
        </authorList>
    </citation>
    <scope>NUCLEOTIDE SEQUENCE</scope>
    <source>
        <strain evidence="16">PSN4</strain>
    </source>
</reference>
<evidence type="ECO:0000256" key="9">
    <source>
        <dbReference type="ARBA" id="ARBA00023140"/>
    </source>
</evidence>
<protein>
    <recommendedName>
        <fullName evidence="10">Acyl-coenzyme A oxidase</fullName>
    </recommendedName>
</protein>
<feature type="binding site" evidence="12">
    <location>
        <position position="150"/>
    </location>
    <ligand>
        <name>FAD</name>
        <dbReference type="ChEBI" id="CHEBI:57692"/>
    </ligand>
</feature>
<feature type="active site" description="Proton acceptor" evidence="11">
    <location>
        <position position="437"/>
    </location>
</feature>
<keyword evidence="17" id="KW-1185">Reference proteome</keyword>